<feature type="compositionally biased region" description="Low complexity" evidence="1">
    <location>
        <begin position="151"/>
        <end position="161"/>
    </location>
</feature>
<feature type="compositionally biased region" description="Pro residues" evidence="1">
    <location>
        <begin position="501"/>
        <end position="510"/>
    </location>
</feature>
<evidence type="ECO:0008006" key="4">
    <source>
        <dbReference type="Google" id="ProtNLM"/>
    </source>
</evidence>
<organism evidence="2 3">
    <name type="scientific">Pythium insidiosum</name>
    <name type="common">Pythiosis disease agent</name>
    <dbReference type="NCBI Taxonomy" id="114742"/>
    <lineage>
        <taxon>Eukaryota</taxon>
        <taxon>Sar</taxon>
        <taxon>Stramenopiles</taxon>
        <taxon>Oomycota</taxon>
        <taxon>Peronosporomycetes</taxon>
        <taxon>Pythiales</taxon>
        <taxon>Pythiaceae</taxon>
        <taxon>Pythium</taxon>
    </lineage>
</organism>
<feature type="compositionally biased region" description="Basic and acidic residues" evidence="1">
    <location>
        <begin position="234"/>
        <end position="268"/>
    </location>
</feature>
<dbReference type="AlphaFoldDB" id="A0AAD5Q9I3"/>
<feature type="compositionally biased region" description="Basic and acidic residues" evidence="1">
    <location>
        <begin position="419"/>
        <end position="429"/>
    </location>
</feature>
<gene>
    <name evidence="2" type="ORF">P43SY_004964</name>
</gene>
<accession>A0AAD5Q9I3</accession>
<proteinExistence type="predicted"/>
<evidence type="ECO:0000256" key="1">
    <source>
        <dbReference type="SAM" id="MobiDB-lite"/>
    </source>
</evidence>
<sequence>MDERPAAASPVHVASADAAMAPPPAASDDQPTAAPCDGSVPASKLSPLRGDGVAEVSGPPMSPVKPAPVNGQSTDTNSFCGTPATAQATPPPPAPTDDVNADANSERERESGEVSPDDNAEGDAMQPSLPRQRSSVYERYMTMRGGSVPESNNSSNNNNNSGSETKPAHVVNEITNSNDDVEKAAGEVVSVDPACADQENDPQRANCSLTCAADVVDLTASDGETNRRQLATGRQHDDWQRWSPRRDGDFHGGRGGGRDGWRPNEGFRQDGPPSPRGRPMSPGRDGPPPFDGRGRGGGRGERGRSRSRSRSRGRDGPPMMNGNGFRPHGPDQFHNNNNGGRGGGRKPPQQRYAPPHSPRKPVDFQMNHGGPERGRSRSPQRNGFGGGPPPFRGGSPGRGPMHHHHGHPGSPGRGPPPGHFDDRGYHDPRMMNGRFSPRREPPNDGFRGGGPPPEHFQRGPPRGRSRSRSPPRKRDRSWERQGPSPGPMHHDMPPPRDMYMGPPPMQMTPRPMAGPPPSVYTVSGGEWQFELKRSGRFKCRCRGIPTNLPARCQLPLSLDVVQLPRMELFREFLMLDRQNLQRLVYELRPDSADDRMGYDEYRDYLLRGRNGVARAGAASELETKGYKIFILPPGVAARALGYKYDMMIAVLRQRP</sequence>
<keyword evidence="3" id="KW-1185">Reference proteome</keyword>
<feature type="compositionally biased region" description="Basic and acidic residues" evidence="1">
    <location>
        <begin position="292"/>
        <end position="304"/>
    </location>
</feature>
<feature type="compositionally biased region" description="Basic residues" evidence="1">
    <location>
        <begin position="461"/>
        <end position="475"/>
    </location>
</feature>
<reference evidence="2" key="1">
    <citation type="submission" date="2021-12" db="EMBL/GenBank/DDBJ databases">
        <title>Prjna785345.</title>
        <authorList>
            <person name="Rujirawat T."/>
            <person name="Krajaejun T."/>
        </authorList>
    </citation>
    <scope>NUCLEOTIDE SEQUENCE</scope>
    <source>
        <strain evidence="2">Pi057C3</strain>
    </source>
</reference>
<evidence type="ECO:0000313" key="3">
    <source>
        <dbReference type="Proteomes" id="UP001209570"/>
    </source>
</evidence>
<dbReference type="Proteomes" id="UP001209570">
    <property type="component" value="Unassembled WGS sequence"/>
</dbReference>
<feature type="region of interest" description="Disordered" evidence="1">
    <location>
        <begin position="1"/>
        <end position="171"/>
    </location>
</feature>
<name>A0AAD5Q9I3_PYTIN</name>
<dbReference type="EMBL" id="JAKCXM010000203">
    <property type="protein sequence ID" value="KAJ0398833.1"/>
    <property type="molecule type" value="Genomic_DNA"/>
</dbReference>
<comment type="caution">
    <text evidence="2">The sequence shown here is derived from an EMBL/GenBank/DDBJ whole genome shotgun (WGS) entry which is preliminary data.</text>
</comment>
<feature type="compositionally biased region" description="Low complexity" evidence="1">
    <location>
        <begin position="1"/>
        <end position="35"/>
    </location>
</feature>
<feature type="compositionally biased region" description="Polar residues" evidence="1">
    <location>
        <begin position="70"/>
        <end position="80"/>
    </location>
</feature>
<evidence type="ECO:0000313" key="2">
    <source>
        <dbReference type="EMBL" id="KAJ0398833.1"/>
    </source>
</evidence>
<protein>
    <recommendedName>
        <fullName evidence="4">Spen paralogue and orthologue SPOC C-terminal domain-containing protein</fullName>
    </recommendedName>
</protein>
<feature type="region of interest" description="Disordered" evidence="1">
    <location>
        <begin position="218"/>
        <end position="510"/>
    </location>
</feature>